<feature type="domain" description="D-isomer specific 2-hydroxyacid dehydrogenase catalytic" evidence="6">
    <location>
        <begin position="15"/>
        <end position="326"/>
    </location>
</feature>
<keyword evidence="5" id="KW-0812">Transmembrane</keyword>
<dbReference type="CDD" id="cd12185">
    <property type="entry name" value="HGDH_LDH_like"/>
    <property type="match status" value="1"/>
</dbReference>
<dbReference type="AlphaFoldDB" id="A0A3E3EF17"/>
<keyword evidence="5" id="KW-1133">Transmembrane helix</keyword>
<dbReference type="Pfam" id="PF00389">
    <property type="entry name" value="2-Hacid_dh"/>
    <property type="match status" value="1"/>
</dbReference>
<dbReference type="RefSeq" id="WP_009300180.1">
    <property type="nucleotide sequence ID" value="NZ_CAXMZC010000001.1"/>
</dbReference>
<dbReference type="InterPro" id="IPR036291">
    <property type="entry name" value="NAD(P)-bd_dom_sf"/>
</dbReference>
<evidence type="ECO:0000256" key="3">
    <source>
        <dbReference type="ARBA" id="ARBA00023027"/>
    </source>
</evidence>
<comment type="similarity">
    <text evidence="1 4">Belongs to the D-isomer specific 2-hydroxyacid dehydrogenase family.</text>
</comment>
<evidence type="ECO:0000256" key="1">
    <source>
        <dbReference type="ARBA" id="ARBA00005854"/>
    </source>
</evidence>
<evidence type="ECO:0000259" key="6">
    <source>
        <dbReference type="Pfam" id="PF00389"/>
    </source>
</evidence>
<evidence type="ECO:0000313" key="9">
    <source>
        <dbReference type="EMBL" id="RGD86503.1"/>
    </source>
</evidence>
<dbReference type="InterPro" id="IPR006140">
    <property type="entry name" value="D-isomer_DH_NAD-bd"/>
</dbReference>
<name>A0A3E3EF17_9FIRM</name>
<dbReference type="GO" id="GO:0051287">
    <property type="term" value="F:NAD binding"/>
    <property type="evidence" value="ECO:0007669"/>
    <property type="project" value="InterPro"/>
</dbReference>
<dbReference type="Pfam" id="PF02826">
    <property type="entry name" value="2-Hacid_dh_C"/>
    <property type="match status" value="1"/>
</dbReference>
<dbReference type="EMBL" id="QUSL01000005">
    <property type="protein sequence ID" value="RGD86503.1"/>
    <property type="molecule type" value="Genomic_DNA"/>
</dbReference>
<keyword evidence="5" id="KW-0472">Membrane</keyword>
<dbReference type="PANTHER" id="PTHR43026:SF1">
    <property type="entry name" value="2-HYDROXYACID DEHYDROGENASE HOMOLOG 1-RELATED"/>
    <property type="match status" value="1"/>
</dbReference>
<dbReference type="InterPro" id="IPR006139">
    <property type="entry name" value="D-isomer_2_OHA_DH_cat_dom"/>
</dbReference>
<evidence type="ECO:0000259" key="7">
    <source>
        <dbReference type="Pfam" id="PF02826"/>
    </source>
</evidence>
<organism evidence="9 10">
    <name type="scientific">Thomasclavelia ramosa</name>
    <dbReference type="NCBI Taxonomy" id="1547"/>
    <lineage>
        <taxon>Bacteria</taxon>
        <taxon>Bacillati</taxon>
        <taxon>Bacillota</taxon>
        <taxon>Erysipelotrichia</taxon>
        <taxon>Erysipelotrichales</taxon>
        <taxon>Coprobacillaceae</taxon>
        <taxon>Thomasclavelia</taxon>
    </lineage>
</organism>
<dbReference type="InterPro" id="IPR029752">
    <property type="entry name" value="D-isomer_DH_CS1"/>
</dbReference>
<dbReference type="Proteomes" id="UP001211987">
    <property type="component" value="Unassembled WGS sequence"/>
</dbReference>
<protein>
    <submittedName>
        <fullName evidence="8">D-isomer specific 2-hydroxyacid dehydrogenase family protein</fullName>
    </submittedName>
    <submittedName>
        <fullName evidence="9">Lactate dehydrogenase</fullName>
    </submittedName>
</protein>
<reference evidence="9 10" key="1">
    <citation type="submission" date="2018-08" db="EMBL/GenBank/DDBJ databases">
        <title>A genome reference for cultivated species of the human gut microbiota.</title>
        <authorList>
            <person name="Zou Y."/>
            <person name="Xue W."/>
            <person name="Luo G."/>
        </authorList>
    </citation>
    <scope>NUCLEOTIDE SEQUENCE [LARGE SCALE GENOMIC DNA]</scope>
    <source>
        <strain evidence="9 10">OM06-4</strain>
    </source>
</reference>
<dbReference type="SUPFAM" id="SSF51735">
    <property type="entry name" value="NAD(P)-binding Rossmann-fold domains"/>
    <property type="match status" value="1"/>
</dbReference>
<sequence length="327" mass="36791">MKIAVYNYREFDEGQYFEKFSQHYCVEIIKIYDSPNKENAVLAKGCNGVSVITTAITKEIIEIWHEQGVKHISTRTIGYDHIDLKAAKANKMIVSNVTYSTASVANYTVMIMLMALRKMKMIMRRAIGFDYSLNGSIGLELENMVVGVIGTGAIGQKVIKNLSGFGCQILAYDPFEKEEVRKYADYVAMEEIITKSDIITFHVPALEDTYHLVCQETIEKMKDGVIIINTARGSIIDTSDLISALESGKIAACALDVIENELGLYYNDYKYKVIGNHELSILRDMPNVLLTPHMAFYTEQAVSDMVEHSIESIVADRDGKENKFRVC</sequence>
<reference evidence="8" key="2">
    <citation type="submission" date="2023-01" db="EMBL/GenBank/DDBJ databases">
        <title>Human gut microbiome strain richness.</title>
        <authorList>
            <person name="Chen-Liaw A."/>
        </authorList>
    </citation>
    <scope>NUCLEOTIDE SEQUENCE</scope>
    <source>
        <strain evidence="8">1001217st2_G6_1001217B_191108</strain>
    </source>
</reference>
<dbReference type="EMBL" id="JAQLKE010000013">
    <property type="protein sequence ID" value="MDB7083997.1"/>
    <property type="molecule type" value="Genomic_DNA"/>
</dbReference>
<evidence type="ECO:0000313" key="10">
    <source>
        <dbReference type="Proteomes" id="UP000261032"/>
    </source>
</evidence>
<feature type="domain" description="D-isomer specific 2-hydroxyacid dehydrogenase NAD-binding" evidence="7">
    <location>
        <begin position="109"/>
        <end position="295"/>
    </location>
</feature>
<dbReference type="PANTHER" id="PTHR43026">
    <property type="entry name" value="2-HYDROXYACID DEHYDROGENASE HOMOLOG 1-RELATED"/>
    <property type="match status" value="1"/>
</dbReference>
<proteinExistence type="inferred from homology"/>
<dbReference type="Gene3D" id="3.40.50.720">
    <property type="entry name" value="NAD(P)-binding Rossmann-like Domain"/>
    <property type="match status" value="2"/>
</dbReference>
<evidence type="ECO:0000256" key="2">
    <source>
        <dbReference type="ARBA" id="ARBA00023002"/>
    </source>
</evidence>
<feature type="transmembrane region" description="Helical" evidence="5">
    <location>
        <begin position="97"/>
        <end position="116"/>
    </location>
</feature>
<dbReference type="SUPFAM" id="SSF52283">
    <property type="entry name" value="Formate/glycerate dehydrogenase catalytic domain-like"/>
    <property type="match status" value="1"/>
</dbReference>
<keyword evidence="2 4" id="KW-0560">Oxidoreductase</keyword>
<dbReference type="PROSITE" id="PS00671">
    <property type="entry name" value="D_2_HYDROXYACID_DH_3"/>
    <property type="match status" value="1"/>
</dbReference>
<gene>
    <name evidence="9" type="ORF">DXB93_04870</name>
    <name evidence="8" type="ORF">PM738_09305</name>
</gene>
<evidence type="ECO:0000256" key="4">
    <source>
        <dbReference type="RuleBase" id="RU003719"/>
    </source>
</evidence>
<dbReference type="InterPro" id="IPR058205">
    <property type="entry name" value="D-LDH-like"/>
</dbReference>
<keyword evidence="3" id="KW-0520">NAD</keyword>
<dbReference type="GeneID" id="64195493"/>
<evidence type="ECO:0000256" key="5">
    <source>
        <dbReference type="SAM" id="Phobius"/>
    </source>
</evidence>
<dbReference type="GO" id="GO:0008720">
    <property type="term" value="F:D-lactate dehydrogenase (NAD+) activity"/>
    <property type="evidence" value="ECO:0007669"/>
    <property type="project" value="TreeGrafter"/>
</dbReference>
<dbReference type="InterPro" id="IPR029753">
    <property type="entry name" value="D-isomer_DH_CS"/>
</dbReference>
<dbReference type="PROSITE" id="PS00065">
    <property type="entry name" value="D_2_HYDROXYACID_DH_1"/>
    <property type="match status" value="1"/>
</dbReference>
<comment type="caution">
    <text evidence="9">The sequence shown here is derived from an EMBL/GenBank/DDBJ whole genome shotgun (WGS) entry which is preliminary data.</text>
</comment>
<evidence type="ECO:0000313" key="8">
    <source>
        <dbReference type="EMBL" id="MDB7083997.1"/>
    </source>
</evidence>
<dbReference type="Proteomes" id="UP000261032">
    <property type="component" value="Unassembled WGS sequence"/>
</dbReference>
<accession>A0A3E3EF17</accession>